<dbReference type="InterPro" id="IPR057326">
    <property type="entry name" value="KR_dom"/>
</dbReference>
<feature type="domain" description="Carrier" evidence="11">
    <location>
        <begin position="1668"/>
        <end position="1743"/>
    </location>
</feature>
<dbReference type="GO" id="GO:0033068">
    <property type="term" value="P:macrolide biosynthetic process"/>
    <property type="evidence" value="ECO:0007669"/>
    <property type="project" value="UniProtKB-ARBA"/>
</dbReference>
<feature type="domain" description="Ketosynthase family 3 (KS3)" evidence="12">
    <location>
        <begin position="5606"/>
        <end position="6032"/>
    </location>
</feature>
<sequence length="7394" mass="764227">MAESEEKLRSYLKRAVADARDAHRRVRELEEQGREPIAIVGMACRFPGGLSTPERLWEFVAGGGDAIGPFPTDRGWDLEALYDPDPDTPGTAYVREGGFLYDAAEFDAGFFGISPREALAMDPQQRLLLEISWEAFERGGIDPTSLRGSRTGVYTGINWLDYTTVLARTAKGRDGTLGMANAASLLAGRVSYVLGLEGPAVTVDTACSSALVALHLAVGALRSGECDLALAGGATVMCTPETFVTFARQRGLAPDGRCKPFSAAADGFSPADGAGLLVVERLSDARRHGHPVLAVVRGSAVNQDGASNGLTAPNGPSQERVIRAALEAAGLAARDVDAVEAHGTGTALGDPIEAQALLATYGRSRPEDRPLWLGSVKSNIGHTQAAAGVAGVIKTVLALRHEELPPTLHIDAPSPHIDWATGNVRLLTEPVAWPRSERPRRAAVSSFGASGTNAHVVLEEAPDAADPSAGETVRGVVPWVLSARSGAALRAQAERLREWAAAHPGADPVAVARTLASGRAVLEHRAVVAGRDLPELVAQLGGLAEAESVPASGSGAVFVFPGQGSQWAGMAVELLAASPVFAAAVEECAAVMDPLTDWSLLDVLRDGSGALLERVDVVQPALFAVMVGLARWWESCGVRPSAVIGHSQGEIAAAHVAGLLSLEDAARVVVLRSRALRQVSGGGMLSVGVGAERAAELIEADGRLSLAAVNGPSSVVLSGDTEALAAVVERCEREGVRARMIPVDYASHSAHMDAVRDEVAELSASVRPLAGRVAMYSTVTGEVVTDPELLSGSYWFDNLRGTVRLDTAVASAVADGHTLFLECSPHPGLTIPLADQLEDTPGAAVLETLRRDEGGPERLVTALSAAFGAGLPVDWATQLPAGPRADLPTYAFQRRRYWVEPDASDLGGVGWGQSAVDHPVLGAAVELADGSGTVLTGRMSVATHPWLADHAVLGTVIVPGTAFLELALRAAAETDCPVVDELTLHTPLVLPDTEAVRIQVTVEDPDDTGARTVSVHSRPEGAPADAAWTRHATGLLAAAPEDPAAGAAPEPWPPTGARPVDADGLYDRAAAAGFDYGPLFQGLRRVWRRGAELFAEVEIPDEGGADADRFLVHPALLDAAVHPMLARDDTDADTDADTGAELQPGLPFSWTAVRLDIRHARALRVRLTAGAAGEVALSAYDEDGRPVVSIGSVVVRPVSAEQLPTAGASDRDSLFELSWTEREFPADEAPGRTVALDDAAALLDEPEAPLPEAVLVRLPASEDPEPARAHALTARVLDLLRRWLADPRTADTRLVLLTTGAVAVDADEQVADLASAAVWGLVRSAQAEHPGRFALIDVDADTPDEAALAHAASGEDQLALRRGTALVPGLVRAAATRPEDTGFAPAPEGTVLITGGTGTLGALVARHLVTERGVRHLLLLSRRGPQAPGAAALAAELADLGADVRVEACDAADREALARLLATVPAEHPLTAVVHAAGVLDDGVVQAMTPERLAAVLRPKADAAWNLHQATRGLDLDAFVLFSSAAGLIGNPGQSNYAAANAYLDALARHRRAHGLPATSLAWGWWADGSEMTAGLGAADRRRMTVLGVLPLSAEQGCALLDSATNRAEPVLMPVRMDLAVLRRAGADAVPALLRELARGARRRGAAAAGSSALAARLAGLSAAERSHLLVRTVCTHAAAVLGHADEDGIEEARAFRELGFDSLTGLELRNRLSRAVGLRLPATLVFDYPNPRLLAARLADLLADGPTPAAPAATAASAGSDEPIAIVGMGCRLPGGVTSPQELWELVAAGVDALTDFPTDRGWDTDRIFDLDPSRPGSTYVRTGGFVDGAAEFDAEFFGISPREALAMDPQQRLLLETAWATVEHAGIDPESLRGSRTGVFAGAIYYDYATRLNRVPDELEGYLGNGNVGSVASGRVAYALGLEGPAVTVDTACSSSLVTLHLACQALRAGECDLALAGGVTVMSTPAVFVDFARQRGLAADGRCKPFAAGADGTGWGEGVGLVLVERLSDAVRNGHPVLAVVRGSAVNQDGASNGLTAPNGPSQERVIRAALASGGLTTADVDAVEAHGTGTTLGDPIEAQALLATYGQGRAAELPLLLGSVKSNLGHTQAAAGVAGVIKMVMALRHGVLPKSLHVDAPSPHVDWSAGAVELLAEAVPWPRTGRPRRAGVSSFGISGTNAHVILEQTPESPELPPEPAVPAPWVVSARTEPALRAQAARLRDWAIQHREARLADVAAVLASGRTAMAHRAVVLGGDPAELAAGLAALAAGEPEPAGVVTGVVPRGAGRTALVFTGQGVRVAGAGRELYDAFPVFAAAVDEVCGAFEGVVPFSVREVLLGEAEGDEETGVVQPVLFAFEVALYRLWRSWAPVPEVVLGHSLGGITAAYVAGVFSLEGAVALVAARARLMGELPSGGGMLAVGASEAQVVALLAECRPGVVGVAAVNGPASVVVSGAAEAIDAVRELCRERGWRAKRLAVSHAFHSVLMEPVLAGLREVVAGIELAEPSIPLASDVTGRLATPAEVCDPEYWVRQVCEPVRFADAVGAARAEGVSVFVELGPEAALTPMVAECTAGTDAIAIPVQHRERGRAETLRTALARVFVRGGAVDWTAPTGVDLAAARARVGALPTYAFERQRYWLDAGTGTGDAAGLGQGAVDHPLLGAVVGLADGNGALFTGRLSLDTHPWLADHAVLDTVLVPGTAFLELALHAGARLDCRGVDELTLVAPLAVPPAGGVQLQVAVGAPDASGLRPITVHARPEPTDEGPDAPWTCHATGALTPVRDQQGPDDRAPWPPAGAESVEVDELYADAADAGVRYGPSFQGLRAAWQLGTELFAELALPEEAAGAGFALHPALLDAALHPLGLTAPVEDPGTRVRLPFSWRGVRLHAAGPRALRVRLRPLGADTVAVSVADADGRAVLSAETMTVRALSRDQLPGVAAPAAEYLFDLEWAPAPAVEPPARWAVVGGPTADPDQAAFAARFDARRYPDLAALAAAVDAGTPPPEAVLLAAPPVRDQAADHEAVRAAVHDALATAQAWLADERFAAARLVVTLRGALAVSADDLPDPAAAAAWGLLRAARSEHPDRFALLDLEPGPEPADPDAIAAAGALPEAALRGTALLVPRLRRAPSLPTAPPPPELDADGTVLLTGGTGALGALVARHLVAAYGVRHLLLVSRRGEDAPGARELREDLAAAGARATFAACDVADRAALARVIAAVPAEHPLTALIHLAAVVDDGLLPALTPERVERVLRPKAVAALHLHELTQDLDLRAFVLFSSGAGLTGSPGQGAYAAANLVLDALAQRRRALGLPALSLQWGLWEQDSALTAALGAADRQRMARSGIRPLDAGLGLALFDAALARPEAVLAPVRLDLAGRHAAELPPLLAGLATRRPGTERTAPDTGRALARRLAAAPAAEQQRHLVDLVRTHAAAVLGHPDGGAIDPDRAFSELGLDSLAALELRNRVNAFTGLRLPATVLFDHPSASALAAHLRAELLDGPRRPRAAAPAGPGPVPSDEPIAIVAAGCRYPGGVASPEDLWRLVRERADAIAGFPDNRGWDLANLYHPDPDHPGTSYVREGGFLFDADRFDPGFFGISPREALAMDPQQRLLLEVSWETIERAAVDPRSLRGSRTGVFAGLMYADYASRLAAAPEGVDGYLGNGSAGSIASGRVAYTLGLEGPAVTVDTACSSSLVALHLACQALRQGECDLALAGGVTVMSSPATFVEFSRQRGLAPDGRCKSFAAGADGTAWSEGIGLLLVERLSDARRHGHPVLAVVRGSAVNQDGASNGLAAPNGRAQERVIRAALAQAGLTSAEVDAVEAHGTGTALGDPIEAHALLATYGQDRPAERPLYLGSVKSNLGHTQAAAGVAGVIKTVMAMRHGELPATVHVDAPSPHVDWASGAVALLTEPADWPDTGRPRRAGVSSFGVSGTNAHVILEQGDPAEEPASPLPDPDGDPAALAWPLSGATPAALREQAARLRAHLAARPAVRPADTAHALATTRAALDHRAVLVAADPAELLAALDALSTGAPHPALVTGTAGQPGRTAFVFGGQGSQWAGMGARLLDESPVFAERIGACAAALAPHTDWSLLDVLRRRPGAPSLERVDVVQPALFAVMVSVAAVWRSLGVEPAAVVGHSQGEIAAAQVAGALTLAEAARIVALRSRALRSVAGGGGMMSVAAPAARVEELSPGLALGIAAVNGPGAVVVSGEATALDELRERCAAQGVRTRRLPVDYAAHSAAVERVRAELLAGIGEITPSATPAVAFYSTVTGEPLDGTALDAAYWYRNLRETVAFERATRALLRDGYTTLVETSPHPVLAPAVEQTAQETGTDALVVGSLQRDADTLRRLLTAAAGLSVRGVPVDWAAPHAHRTPPRTDLPTYAFQRERYWLDPAPAAADVEGLGLRSADHPLLGAALAQAGDDRHLLTGRISLPTHPWLADHAVLGTVLLPGTAFVELALQAGQSAHCTVIEELTLEAPLPLAERGAVQLQVQLDAPDRDGRRALTVHARPDTAEPGPWTRHAAGVLAPARPGEEPAAEGGAWPPAGAEPLDTEGLYERLAAAGYGYGPLFRAVRAAWRHGDDLLAEVALPGDDHDAGRFALHPALLDATLHAAAPDRTDPTGVGLPFAWTGVRLYAVGARTLRVRLGRTGPDTVTLALTDPAGAPVATVDSLLSRPLAPGGLTPAGPGAADGLHHVAWPPLTLPRPAPLGHWQLAGPDELGAGAALRAAGATVTTAPDPAAPDPDAPPPDAVALSCATDGSPQAVRAATRRVLAFLQTWLAAERPAATPLVVLTRGAVPGPYGQDVDDLGAAAVWGLVRSAQTEHPGRIVLVDLDRHPDSYAALGTALACGEPQLALRAGTAAAPRLTRADAAERLAVPAGTAAWRLDLTGTGTIDGLALLPHEDGARPLGPGEVRVALRAAGLNFRDVVVALGMVADTRPPGGEGAGLVVEVGADVHDLAPGDRVMGLFSGGTGPLAVTDRRLLAPVPAGWTYPQAASVPVAYLTAYYGLADLGRARPGESLLLHAATGGVGTAALELARHWGLDVHGTASPAKWPVLRALGLAEDRIANSRDLDYEQRFAAARAGRGFDLVLNSLAQEHVDASLRLLAPGGRFLEMGKTDIRDRDAVRAAHPGTDYRAFDLMDAGADRIQQILTELGPLFAAGTLAPLPVTTWDVRDAVAAFRHLGQARHTGKVVLTLPPTLTATATGAVTGAADPHGTVLVTGGTGTLGALLARHLVTEHGARHLLLTSRRGPAAEGAAELAADLTALGAEVRIEACDAADRAALAALLATVDPRHPLTAVVHAAGALDDAALHALTPEQLDRVLRPKTDAARHLHDLTLDQDLAEFVLFSSMAGTFGGAGQANYAAANAYLDALAQHRRARGQAATALAWGLWAQASGMTGHLDRADLDRIARTGAAALETGDALALYDAARAADHPTAVLARLDLAALRRTDRAPALLRDLLGALPGSRPRRAAAGPDPDTAAFAQRLARLPEDRRRQTLTTLVRQETAAVLGHAGADTIERGRPFKALGFDSLTAVELRNRLTAATGLRLPVTLVFDHPTPEALAEHIGAELLGSAEQVEPAAVRTPETAEDPVVVVGLGCRYPGGVADEHGLWRLLAEGTDAITPFPRDRGWPLDTLFDPDPDRPGKSYVREGGFIDDAVGFDAEFFGISPREAAAMDPQQRVLLETAWETFEHAGIDPTTLRGSATGVFVGAMAQDYHTASGAVAEGQEGFLLTGTATSVISGRVSYVLGLEGPAVTVDTACSSSLVALHLAAAALRSGECDLALAGGVAVLTSPHAFVEFSRQRGLAPDGRCKPFAAGADGTGWGEGAGLVLVERLSDARRRGHRVLAVLRGSATNQDGASNGLTAPNGPSQQRVIRAALAQAGLTPADVDAVEAHGTGTRLGDPIEAQALLAVYGREHTAEHPLWLGSIKSNIGHTQSAAGIAGVLKMVLALRHGELPRTLHAEEPTPHVDWASGHVALATEHRPWPGTGRPRRAAVSSFGVSGTNAHVILEQAPDEPVVPVTRGPAGLAGVLAWPVSGRTGAALRAQAARLRDWALRHPEAEPADVARALATGRAAFDHRAVARGRDTADLLASLGEIADGSVEAPGPLVAGPGPVLVFPGQGSQWPGMAAELLDTSPVFAQAVAECAEVIDPLVTGWRLLDVLRDGSGALLDRVEVLHPVLFAVMVGLARWWESCGVRPAAVVGHSQGEAAAAYVAGRLSLADAARVAVMRVRAVQAVDACHGGLLSVALTPELARAEIEAAGAADLVSLGAVNSPTGVVLSGDTDALAAIAARCEAAGTRARLVPAAYASHSAQMDPARAEITRLLADLRPLPGRVPMYSTVTGALLDEATPLDAAYWFENMRRTVLFESAIAAAAADGHDAFVECSPHPGLLVPIGDTLDDLGATAAVLGTLRRGDGGADRLVTALADAHVRGLPVDWPGLPAEDAATRVDLPGYAFQRRRHWIEPGTTTGTGSAGWGQCAVEHPVLGAGVDLADGSGTVFTGRLSTAAHPWLADHHALGAAAVPGTLLADLALRAGGESGCPVLAELTVRTPLVLPAAAGVHLQVALEAPDGAGARTVSVHSRPEDAPADAPWTCHATGTLAPGGHRPAAGPAQWPPLGAAPLPVTEAYERIARTGLRLGPAFAGLRAAWRRGDDLFAETAHTGGEAEAARHDLHPALLEAALLGLAPGEPAGDGLVRLPAAWRGVTAVPGARQAVRLTLRATAPDTLAVHLADEQGRSVAAIESVRLGSWSAAELRAAGRERPALARLEWTAPERPVAPPSGEAWAVLGAAGPLARELGAAAHPDWPALAAAVTAGAPVPARIALLADTPADEVPRAVRELLRTAVEVLRAHAADRRFEGSRLVLVTRGAVLADPADLVPDPAAAALWGLLRSTGRDRVVLADLDGHEASPQALAAAVDAGLTEVAVRAGQVLVPVLGRAPAVAADAPRFRADGTVLVTGAAGRPGAATARHLVAAHGVRRLLLADPGATAPETAVLAEELTALGAEVRIADCDPADRGALAALLAAVPAEHPLRAVVHAAEAPDVVDGAWHLHELTRDAELSAFVLHGSWTGQAGAPDRAGQAAGAAFLDALAQHRRAQGLPGLALAWGPWAAPGVPETPGAPGAPDTVAGLLALAEAEAMALLDQALGRPEPALTPLAVDTAAVRRGDPGVAPLLAGLVTDRRRGPAAGPADTGPATAARLLELPEDEQEQAFVDLVRGSAAAVLGHADPAEIDPGTAFKDLGFDSLTALAVRNRLRAATGLALPATLVFSHPNPAALGRHLRTVLRREHGVSWDAVLGEIDRVEAMLALLGEEDRARAAQRLRELAGAGPDAPDAPAGPEAPAPEEKFESATDAELFDFIDRGTDR</sequence>
<dbReference type="FunFam" id="1.10.1200.10:FF:000007">
    <property type="entry name" value="Probable polyketide synthase pks17"/>
    <property type="match status" value="4"/>
</dbReference>
<keyword evidence="5" id="KW-0808">Transferase</keyword>
<dbReference type="EMBL" id="CP163445">
    <property type="protein sequence ID" value="XDQ82416.1"/>
    <property type="molecule type" value="Genomic_DNA"/>
</dbReference>
<feature type="domain" description="Carrier" evidence="11">
    <location>
        <begin position="5512"/>
        <end position="5587"/>
    </location>
</feature>
<dbReference type="InterPro" id="IPR016039">
    <property type="entry name" value="Thiolase-like"/>
</dbReference>
<evidence type="ECO:0000256" key="5">
    <source>
        <dbReference type="ARBA" id="ARBA00022679"/>
    </source>
</evidence>
<dbReference type="CDD" id="cd08956">
    <property type="entry name" value="KR_3_FAS_SDR_x"/>
    <property type="match status" value="4"/>
</dbReference>
<dbReference type="SMART" id="SM01294">
    <property type="entry name" value="PKS_PP_betabranch"/>
    <property type="match status" value="4"/>
</dbReference>
<dbReference type="InterPro" id="IPR032821">
    <property type="entry name" value="PKS_assoc"/>
</dbReference>
<dbReference type="GO" id="GO:0004315">
    <property type="term" value="F:3-oxoacyl-[acyl-carrier-protein] synthase activity"/>
    <property type="evidence" value="ECO:0007669"/>
    <property type="project" value="InterPro"/>
</dbReference>
<dbReference type="SUPFAM" id="SSF47336">
    <property type="entry name" value="ACP-like"/>
    <property type="match status" value="4"/>
</dbReference>
<feature type="domain" description="Carrier" evidence="11">
    <location>
        <begin position="3423"/>
        <end position="3498"/>
    </location>
</feature>
<feature type="domain" description="PKS/mFAS DH" evidence="13">
    <location>
        <begin position="2660"/>
        <end position="2938"/>
    </location>
</feature>
<evidence type="ECO:0000259" key="12">
    <source>
        <dbReference type="PROSITE" id="PS52004"/>
    </source>
</evidence>
<dbReference type="InterPro" id="IPR006162">
    <property type="entry name" value="Ppantetheine_attach_site"/>
</dbReference>
<feature type="compositionally biased region" description="Low complexity" evidence="10">
    <location>
        <begin position="7353"/>
        <end position="7368"/>
    </location>
</feature>
<dbReference type="InterPro" id="IPR036736">
    <property type="entry name" value="ACP-like_sf"/>
</dbReference>
<dbReference type="Gene3D" id="3.90.180.10">
    <property type="entry name" value="Medium-chain alcohol dehydrogenases, catalytic domain"/>
    <property type="match status" value="1"/>
</dbReference>
<dbReference type="InterPro" id="IPR049552">
    <property type="entry name" value="PKS_DH_N"/>
</dbReference>
<dbReference type="SUPFAM" id="SSF55048">
    <property type="entry name" value="Probable ACP-binding domain of malonyl-CoA ACP transacylase"/>
    <property type="match status" value="4"/>
</dbReference>
<feature type="active site" description="Proton donor; for dehydratase activity" evidence="9">
    <location>
        <position position="2859"/>
    </location>
</feature>
<feature type="region of interest" description="N-terminal hotdog fold" evidence="9">
    <location>
        <begin position="6507"/>
        <end position="6632"/>
    </location>
</feature>
<dbReference type="Pfam" id="PF00550">
    <property type="entry name" value="PP-binding"/>
    <property type="match status" value="4"/>
</dbReference>
<feature type="domain" description="PKS/mFAS DH" evidence="13">
    <location>
        <begin position="918"/>
        <end position="1204"/>
    </location>
</feature>
<evidence type="ECO:0000313" key="14">
    <source>
        <dbReference type="EMBL" id="XDQ82416.1"/>
    </source>
</evidence>
<dbReference type="Pfam" id="PF22953">
    <property type="entry name" value="SpnB_Rossmann"/>
    <property type="match status" value="4"/>
</dbReference>
<dbReference type="Gene3D" id="3.10.129.110">
    <property type="entry name" value="Polyketide synthase dehydratase"/>
    <property type="match status" value="4"/>
</dbReference>
<dbReference type="Gene3D" id="3.40.47.10">
    <property type="match status" value="4"/>
</dbReference>
<evidence type="ECO:0000256" key="4">
    <source>
        <dbReference type="ARBA" id="ARBA00022553"/>
    </source>
</evidence>
<dbReference type="SMART" id="SM00822">
    <property type="entry name" value="PKS_KR"/>
    <property type="match status" value="4"/>
</dbReference>
<proteinExistence type="predicted"/>
<evidence type="ECO:0000256" key="10">
    <source>
        <dbReference type="SAM" id="MobiDB-lite"/>
    </source>
</evidence>
<dbReference type="InterPro" id="IPR042104">
    <property type="entry name" value="PKS_dehydratase_sf"/>
</dbReference>
<organism evidence="14">
    <name type="scientific">Streptomyces sp. Y1</name>
    <dbReference type="NCBI Taxonomy" id="3238634"/>
    <lineage>
        <taxon>Bacteria</taxon>
        <taxon>Bacillati</taxon>
        <taxon>Actinomycetota</taxon>
        <taxon>Actinomycetes</taxon>
        <taxon>Kitasatosporales</taxon>
        <taxon>Streptomycetaceae</taxon>
        <taxon>Streptomyces</taxon>
    </lineage>
</organism>
<dbReference type="InterPro" id="IPR020843">
    <property type="entry name" value="ER"/>
</dbReference>
<dbReference type="PROSITE" id="PS00012">
    <property type="entry name" value="PHOSPHOPANTETHEINE"/>
    <property type="match status" value="4"/>
</dbReference>
<evidence type="ECO:0000256" key="1">
    <source>
        <dbReference type="ARBA" id="ARBA00001957"/>
    </source>
</evidence>
<dbReference type="Pfam" id="PF02801">
    <property type="entry name" value="Ketoacyl-synt_C"/>
    <property type="match status" value="4"/>
</dbReference>
<dbReference type="FunFam" id="3.40.366.10:FF:000002">
    <property type="entry name" value="Probable polyketide synthase 2"/>
    <property type="match status" value="2"/>
</dbReference>
<dbReference type="FunFam" id="3.40.47.10:FF:000019">
    <property type="entry name" value="Polyketide synthase type I"/>
    <property type="match status" value="4"/>
</dbReference>
<feature type="domain" description="Carrier" evidence="11">
    <location>
        <begin position="7238"/>
        <end position="7313"/>
    </location>
</feature>
<dbReference type="InterPro" id="IPR055123">
    <property type="entry name" value="SpnB-like_Rossmann"/>
</dbReference>
<feature type="active site" description="Proton acceptor; for dehydratase activity" evidence="9">
    <location>
        <position position="950"/>
    </location>
</feature>
<dbReference type="InterPro" id="IPR050091">
    <property type="entry name" value="PKS_NRPS_Biosynth_Enz"/>
</dbReference>
<dbReference type="SUPFAM" id="SSF52151">
    <property type="entry name" value="FabD/lysophospholipase-like"/>
    <property type="match status" value="4"/>
</dbReference>
<dbReference type="InterPro" id="IPR018201">
    <property type="entry name" value="Ketoacyl_synth_AS"/>
</dbReference>
<dbReference type="Pfam" id="PF16197">
    <property type="entry name" value="KAsynt_C_assoc"/>
    <property type="match status" value="4"/>
</dbReference>
<dbReference type="Gene3D" id="1.10.1200.10">
    <property type="entry name" value="ACP-like"/>
    <property type="match status" value="4"/>
</dbReference>
<keyword evidence="7" id="KW-0511">Multifunctional enzyme</keyword>
<dbReference type="Pfam" id="PF14765">
    <property type="entry name" value="PS-DH"/>
    <property type="match status" value="4"/>
</dbReference>
<comment type="caution">
    <text evidence="9">Lacks conserved residue(s) required for the propagation of feature annotation.</text>
</comment>
<feature type="active site" description="Proton donor; for dehydratase activity" evidence="9">
    <location>
        <position position="1118"/>
    </location>
</feature>
<evidence type="ECO:0000256" key="9">
    <source>
        <dbReference type="PROSITE-ProRule" id="PRU01363"/>
    </source>
</evidence>
<dbReference type="InterPro" id="IPR020841">
    <property type="entry name" value="PKS_Beta-ketoAc_synthase_dom"/>
</dbReference>
<name>A0AB39TTP0_9ACTN</name>
<dbReference type="InterPro" id="IPR013154">
    <property type="entry name" value="ADH-like_N"/>
</dbReference>
<feature type="domain" description="PKS/mFAS DH" evidence="13">
    <location>
        <begin position="4418"/>
        <end position="4692"/>
    </location>
</feature>
<dbReference type="InterPro" id="IPR001227">
    <property type="entry name" value="Ac_transferase_dom_sf"/>
</dbReference>
<feature type="region of interest" description="N-terminal hotdog fold" evidence="9">
    <location>
        <begin position="4418"/>
        <end position="4542"/>
    </location>
</feature>
<dbReference type="Pfam" id="PF08240">
    <property type="entry name" value="ADH_N"/>
    <property type="match status" value="1"/>
</dbReference>
<protein>
    <submittedName>
        <fullName evidence="14">SDR family NAD(P)-dependent oxidoreductase</fullName>
    </submittedName>
</protein>
<dbReference type="SMART" id="SM00825">
    <property type="entry name" value="PKS_KS"/>
    <property type="match status" value="4"/>
</dbReference>
<dbReference type="Pfam" id="PF08659">
    <property type="entry name" value="KR"/>
    <property type="match status" value="5"/>
</dbReference>
<feature type="compositionally biased region" description="Low complexity" evidence="10">
    <location>
        <begin position="4546"/>
        <end position="4558"/>
    </location>
</feature>
<dbReference type="GO" id="GO:0006633">
    <property type="term" value="P:fatty acid biosynthetic process"/>
    <property type="evidence" value="ECO:0007669"/>
    <property type="project" value="InterPro"/>
</dbReference>
<dbReference type="InterPro" id="IPR036291">
    <property type="entry name" value="NAD(P)-bd_dom_sf"/>
</dbReference>
<keyword evidence="6" id="KW-0045">Antibiotic biosynthesis</keyword>
<dbReference type="SUPFAM" id="SSF50129">
    <property type="entry name" value="GroES-like"/>
    <property type="match status" value="1"/>
</dbReference>
<keyword evidence="4" id="KW-0597">Phosphoprotein</keyword>
<dbReference type="PROSITE" id="PS52019">
    <property type="entry name" value="PKS_MFAS_DH"/>
    <property type="match status" value="4"/>
</dbReference>
<dbReference type="CDD" id="cd05195">
    <property type="entry name" value="enoyl_red"/>
    <property type="match status" value="1"/>
</dbReference>
<dbReference type="InterPro" id="IPR015083">
    <property type="entry name" value="NorB/c/GfsB-D-like_docking"/>
</dbReference>
<reference evidence="14" key="1">
    <citation type="submission" date="2024-07" db="EMBL/GenBank/DDBJ databases">
        <authorList>
            <person name="Yu S.T."/>
        </authorList>
    </citation>
    <scope>NUCLEOTIDE SEQUENCE</scope>
    <source>
        <strain evidence="14">Y1</strain>
    </source>
</reference>
<dbReference type="InterPro" id="IPR020806">
    <property type="entry name" value="PKS_PP-bd"/>
</dbReference>
<dbReference type="Pfam" id="PF21089">
    <property type="entry name" value="PKS_DH_N"/>
    <property type="match status" value="4"/>
</dbReference>
<dbReference type="GO" id="GO:0016491">
    <property type="term" value="F:oxidoreductase activity"/>
    <property type="evidence" value="ECO:0007669"/>
    <property type="project" value="InterPro"/>
</dbReference>
<comment type="cofactor">
    <cofactor evidence="1">
        <name>pantetheine 4'-phosphate</name>
        <dbReference type="ChEBI" id="CHEBI:47942"/>
    </cofactor>
</comment>
<dbReference type="SMART" id="SM00823">
    <property type="entry name" value="PKS_PP"/>
    <property type="match status" value="4"/>
</dbReference>
<dbReference type="Gene3D" id="3.40.366.10">
    <property type="entry name" value="Malonyl-Coenzyme A Acyl Carrier Protein, domain 2"/>
    <property type="match status" value="4"/>
</dbReference>
<evidence type="ECO:0000256" key="8">
    <source>
        <dbReference type="ARBA" id="ARBA00023315"/>
    </source>
</evidence>
<comment type="pathway">
    <text evidence="2">Antibiotic biosynthesis.</text>
</comment>
<dbReference type="InterPro" id="IPR016035">
    <property type="entry name" value="Acyl_Trfase/lysoPLipase"/>
</dbReference>
<dbReference type="SMART" id="SM00829">
    <property type="entry name" value="PKS_ER"/>
    <property type="match status" value="1"/>
</dbReference>
<evidence type="ECO:0000259" key="13">
    <source>
        <dbReference type="PROSITE" id="PS52019"/>
    </source>
</evidence>
<feature type="region of interest" description="Disordered" evidence="10">
    <location>
        <begin position="7353"/>
        <end position="7394"/>
    </location>
</feature>
<dbReference type="PANTHER" id="PTHR43775:SF51">
    <property type="entry name" value="INACTIVE PHENOLPHTHIOCEROL SYNTHESIS POLYKETIDE SYNTHASE TYPE I PKS1-RELATED"/>
    <property type="match status" value="1"/>
</dbReference>
<feature type="active site" description="Proton donor; for dehydratase activity" evidence="9">
    <location>
        <position position="4616"/>
    </location>
</feature>
<dbReference type="Pfam" id="PF00698">
    <property type="entry name" value="Acyl_transf_1"/>
    <property type="match status" value="4"/>
</dbReference>
<dbReference type="Pfam" id="PF13602">
    <property type="entry name" value="ADH_zinc_N_2"/>
    <property type="match status" value="1"/>
</dbReference>
<dbReference type="InterPro" id="IPR014031">
    <property type="entry name" value="Ketoacyl_synth_C"/>
</dbReference>
<gene>
    <name evidence="14" type="ORF">AB2U05_29980</name>
</gene>
<feature type="domain" description="Ketosynthase family 3 (KS3)" evidence="12">
    <location>
        <begin position="34"/>
        <end position="460"/>
    </location>
</feature>
<dbReference type="GO" id="GO:0004312">
    <property type="term" value="F:fatty acid synthase activity"/>
    <property type="evidence" value="ECO:0007669"/>
    <property type="project" value="TreeGrafter"/>
</dbReference>
<evidence type="ECO:0000256" key="7">
    <source>
        <dbReference type="ARBA" id="ARBA00023268"/>
    </source>
</evidence>
<dbReference type="InterPro" id="IPR014043">
    <property type="entry name" value="Acyl_transferase_dom"/>
</dbReference>
<feature type="region of interest" description="C-terminal hotdog fold" evidence="9">
    <location>
        <begin position="1057"/>
        <end position="1204"/>
    </location>
</feature>
<dbReference type="RefSeq" id="WP_369184800.1">
    <property type="nucleotide sequence ID" value="NZ_CP163445.1"/>
</dbReference>
<accession>A0AB39TTP0</accession>
<dbReference type="Gene3D" id="3.30.70.3290">
    <property type="match status" value="4"/>
</dbReference>
<feature type="region of interest" description="C-terminal hotdog fold" evidence="9">
    <location>
        <begin position="2800"/>
        <end position="2938"/>
    </location>
</feature>
<dbReference type="Gene3D" id="3.40.50.720">
    <property type="entry name" value="NAD(P)-binding Rossmann-like Domain"/>
    <property type="match status" value="4"/>
</dbReference>
<dbReference type="SUPFAM" id="SSF51735">
    <property type="entry name" value="NAD(P)-binding Rossmann-fold domains"/>
    <property type="match status" value="9"/>
</dbReference>
<dbReference type="SMART" id="SM00827">
    <property type="entry name" value="PKS_AT"/>
    <property type="match status" value="4"/>
</dbReference>
<evidence type="ECO:0000256" key="6">
    <source>
        <dbReference type="ARBA" id="ARBA00023194"/>
    </source>
</evidence>
<dbReference type="PROSITE" id="PS00606">
    <property type="entry name" value="KS3_1"/>
    <property type="match status" value="4"/>
</dbReference>
<dbReference type="SUPFAM" id="SSF53901">
    <property type="entry name" value="Thiolase-like"/>
    <property type="match status" value="4"/>
</dbReference>
<dbReference type="InterPro" id="IPR011032">
    <property type="entry name" value="GroES-like_sf"/>
</dbReference>
<feature type="region of interest" description="N-terminal hotdog fold" evidence="9">
    <location>
        <begin position="2660"/>
        <end position="2787"/>
    </location>
</feature>
<dbReference type="InterPro" id="IPR020807">
    <property type="entry name" value="PKS_DH"/>
</dbReference>
<dbReference type="PANTHER" id="PTHR43775">
    <property type="entry name" value="FATTY ACID SYNTHASE"/>
    <property type="match status" value="1"/>
</dbReference>
<feature type="region of interest" description="Disordered" evidence="10">
    <location>
        <begin position="4539"/>
        <end position="4558"/>
    </location>
</feature>
<dbReference type="InterPro" id="IPR009081">
    <property type="entry name" value="PP-bd_ACP"/>
</dbReference>
<dbReference type="InterPro" id="IPR016036">
    <property type="entry name" value="Malonyl_transacylase_ACP-bd"/>
</dbReference>
<keyword evidence="3" id="KW-0596">Phosphopantetheine</keyword>
<feature type="region of interest" description="C-terminal hotdog fold" evidence="9">
    <location>
        <begin position="6644"/>
        <end position="6781"/>
    </location>
</feature>
<dbReference type="GO" id="GO:0031177">
    <property type="term" value="F:phosphopantetheine binding"/>
    <property type="evidence" value="ECO:0007669"/>
    <property type="project" value="InterPro"/>
</dbReference>
<dbReference type="PROSITE" id="PS50075">
    <property type="entry name" value="CARRIER"/>
    <property type="match status" value="4"/>
</dbReference>
<dbReference type="Pfam" id="PF08990">
    <property type="entry name" value="Docking"/>
    <property type="match status" value="1"/>
</dbReference>
<dbReference type="PROSITE" id="PS52004">
    <property type="entry name" value="KS3_2"/>
    <property type="match status" value="4"/>
</dbReference>
<dbReference type="CDD" id="cd00833">
    <property type="entry name" value="PKS"/>
    <property type="match status" value="4"/>
</dbReference>
<dbReference type="InterPro" id="IPR014030">
    <property type="entry name" value="Ketoacyl_synth_N"/>
</dbReference>
<dbReference type="InterPro" id="IPR049900">
    <property type="entry name" value="PKS_mFAS_DH"/>
</dbReference>
<dbReference type="SMART" id="SM00826">
    <property type="entry name" value="PKS_DH"/>
    <property type="match status" value="4"/>
</dbReference>
<dbReference type="InterPro" id="IPR049551">
    <property type="entry name" value="PKS_DH_C"/>
</dbReference>
<feature type="region of interest" description="N-terminal hotdog fold" evidence="9">
    <location>
        <begin position="918"/>
        <end position="1043"/>
    </location>
</feature>
<evidence type="ECO:0000256" key="3">
    <source>
        <dbReference type="ARBA" id="ARBA00022450"/>
    </source>
</evidence>
<feature type="domain" description="PKS/mFAS DH" evidence="13">
    <location>
        <begin position="6507"/>
        <end position="6781"/>
    </location>
</feature>
<feature type="active site" description="Proton acceptor; for dehydratase activity" evidence="9">
    <location>
        <position position="2692"/>
    </location>
</feature>
<feature type="region of interest" description="C-terminal hotdog fold" evidence="9">
    <location>
        <begin position="4556"/>
        <end position="4692"/>
    </location>
</feature>
<dbReference type="Gene3D" id="3.40.50.11460">
    <property type="match status" value="1"/>
</dbReference>
<dbReference type="InterPro" id="IPR013968">
    <property type="entry name" value="PKS_KR"/>
</dbReference>
<feature type="domain" description="Ketosynthase family 3 (KS3)" evidence="12">
    <location>
        <begin position="3519"/>
        <end position="3945"/>
    </location>
</feature>
<evidence type="ECO:0000256" key="2">
    <source>
        <dbReference type="ARBA" id="ARBA00004792"/>
    </source>
</evidence>
<evidence type="ECO:0000259" key="11">
    <source>
        <dbReference type="PROSITE" id="PS50075"/>
    </source>
</evidence>
<feature type="active site" description="Proton acceptor; for dehydratase activity" evidence="9">
    <location>
        <position position="4450"/>
    </location>
</feature>
<dbReference type="Pfam" id="PF00109">
    <property type="entry name" value="ketoacyl-synt"/>
    <property type="match status" value="4"/>
</dbReference>
<keyword evidence="8" id="KW-0012">Acyltransferase</keyword>
<feature type="domain" description="Ketosynthase family 3 (KS3)" evidence="12">
    <location>
        <begin position="1762"/>
        <end position="2188"/>
    </location>
</feature>